<dbReference type="GO" id="GO:0016020">
    <property type="term" value="C:membrane"/>
    <property type="evidence" value="ECO:0007669"/>
    <property type="project" value="UniProtKB-SubCell"/>
</dbReference>
<evidence type="ECO:0000256" key="6">
    <source>
        <dbReference type="SAM" id="SignalP"/>
    </source>
</evidence>
<feature type="transmembrane region" description="Helical" evidence="5">
    <location>
        <begin position="356"/>
        <end position="377"/>
    </location>
</feature>
<keyword evidence="6" id="KW-0732">Signal</keyword>
<dbReference type="InterPro" id="IPR036259">
    <property type="entry name" value="MFS_trans_sf"/>
</dbReference>
<dbReference type="PANTHER" id="PTHR23507:SF39">
    <property type="entry name" value="GH23453P-RELATED"/>
    <property type="match status" value="1"/>
</dbReference>
<comment type="caution">
    <text evidence="7">The sequence shown here is derived from an EMBL/GenBank/DDBJ whole genome shotgun (WGS) entry which is preliminary data.</text>
</comment>
<keyword evidence="4 5" id="KW-0472">Membrane</keyword>
<feature type="transmembrane region" description="Helical" evidence="5">
    <location>
        <begin position="136"/>
        <end position="160"/>
    </location>
</feature>
<name>A0A232ENS6_9HYME</name>
<gene>
    <name evidence="7" type="ORF">TSAR_001738</name>
</gene>
<keyword evidence="3 5" id="KW-1133">Transmembrane helix</keyword>
<evidence type="ECO:0000256" key="5">
    <source>
        <dbReference type="SAM" id="Phobius"/>
    </source>
</evidence>
<protein>
    <recommendedName>
        <fullName evidence="9">Major facilitator superfamily (MFS) profile domain-containing protein</fullName>
    </recommendedName>
</protein>
<feature type="transmembrane region" description="Helical" evidence="5">
    <location>
        <begin position="77"/>
        <end position="97"/>
    </location>
</feature>
<dbReference type="GO" id="GO:0022857">
    <property type="term" value="F:transmembrane transporter activity"/>
    <property type="evidence" value="ECO:0007669"/>
    <property type="project" value="InterPro"/>
</dbReference>
<feature type="signal peptide" evidence="6">
    <location>
        <begin position="1"/>
        <end position="28"/>
    </location>
</feature>
<feature type="transmembrane region" description="Helical" evidence="5">
    <location>
        <begin position="389"/>
        <end position="411"/>
    </location>
</feature>
<keyword evidence="8" id="KW-1185">Reference proteome</keyword>
<accession>A0A232ENS6</accession>
<proteinExistence type="predicted"/>
<dbReference type="AlphaFoldDB" id="A0A232ENS6"/>
<feature type="transmembrane region" description="Helical" evidence="5">
    <location>
        <begin position="330"/>
        <end position="350"/>
    </location>
</feature>
<evidence type="ECO:0000256" key="1">
    <source>
        <dbReference type="ARBA" id="ARBA00004141"/>
    </source>
</evidence>
<feature type="transmembrane region" description="Helical" evidence="5">
    <location>
        <begin position="172"/>
        <end position="196"/>
    </location>
</feature>
<feature type="transmembrane region" description="Helical" evidence="5">
    <location>
        <begin position="109"/>
        <end position="130"/>
    </location>
</feature>
<organism evidence="7 8">
    <name type="scientific">Trichomalopsis sarcophagae</name>
    <dbReference type="NCBI Taxonomy" id="543379"/>
    <lineage>
        <taxon>Eukaryota</taxon>
        <taxon>Metazoa</taxon>
        <taxon>Ecdysozoa</taxon>
        <taxon>Arthropoda</taxon>
        <taxon>Hexapoda</taxon>
        <taxon>Insecta</taxon>
        <taxon>Pterygota</taxon>
        <taxon>Neoptera</taxon>
        <taxon>Endopterygota</taxon>
        <taxon>Hymenoptera</taxon>
        <taxon>Apocrita</taxon>
        <taxon>Proctotrupomorpha</taxon>
        <taxon>Chalcidoidea</taxon>
        <taxon>Pteromalidae</taxon>
        <taxon>Pteromalinae</taxon>
        <taxon>Trichomalopsis</taxon>
    </lineage>
</organism>
<dbReference type="STRING" id="543379.A0A232ENS6"/>
<dbReference type="SUPFAM" id="SSF103473">
    <property type="entry name" value="MFS general substrate transporter"/>
    <property type="match status" value="1"/>
</dbReference>
<feature type="chain" id="PRO_5011991515" description="Major facilitator superfamily (MFS) profile domain-containing protein" evidence="6">
    <location>
        <begin position="29"/>
        <end position="461"/>
    </location>
</feature>
<sequence>MADTITGWRRFAAMEPLAFALLFAFSVSDNVMSDLFVYQTCKSTAALNISDCDILHTNSSSDRAKDIEKLVQPHTTIVLIFKSCIDTIFPTIMSLFLGPWSDKNGRKPLLVIPFTGFLLGYFSLAILSNFNANPYWLLLSSIPSSLLGGFPAILLTFFCYITDITDNQNRAWHLACIQTMILIGMLLGLFVGPAVFSHFGYAAVFCISGITCLIAVLHSLFFVKETVQSDSPQTLRSVFDKTLVKELFCAVTKKREGFDRCLVWSCILAIALHVVILEGNGAVGFYFVSSKLGWNVSQYSAYSAAQMVMSIGGMLLIIRVVGSLLKLPETVIIILSCLSTSVSGLAKAFVYKPWHMYFSASIGMFSSSATPVIRSIVSKSVPPQDLGKTFSLITTMEMTIPFATTPLYIYVYTHTLKYYPCPVWFLSAALPVFIIILAVIIDRRWRRLKESQYTPFEADIN</sequence>
<dbReference type="Proteomes" id="UP000215335">
    <property type="component" value="Unassembled WGS sequence"/>
</dbReference>
<feature type="transmembrane region" description="Helical" evidence="5">
    <location>
        <begin position="202"/>
        <end position="223"/>
    </location>
</feature>
<evidence type="ECO:0000256" key="4">
    <source>
        <dbReference type="ARBA" id="ARBA00023136"/>
    </source>
</evidence>
<dbReference type="PANTHER" id="PTHR23507">
    <property type="entry name" value="ZGC:174356"/>
    <property type="match status" value="1"/>
</dbReference>
<feature type="transmembrane region" description="Helical" evidence="5">
    <location>
        <begin position="299"/>
        <end position="318"/>
    </location>
</feature>
<feature type="transmembrane region" description="Helical" evidence="5">
    <location>
        <begin position="423"/>
        <end position="441"/>
    </location>
</feature>
<evidence type="ECO:0000256" key="3">
    <source>
        <dbReference type="ARBA" id="ARBA00022989"/>
    </source>
</evidence>
<evidence type="ECO:0000313" key="8">
    <source>
        <dbReference type="Proteomes" id="UP000215335"/>
    </source>
</evidence>
<dbReference type="EMBL" id="NNAY01003096">
    <property type="protein sequence ID" value="OXU19988.1"/>
    <property type="molecule type" value="Genomic_DNA"/>
</dbReference>
<keyword evidence="2 5" id="KW-0812">Transmembrane</keyword>
<dbReference type="Gene3D" id="1.20.1250.20">
    <property type="entry name" value="MFS general substrate transporter like domains"/>
    <property type="match status" value="1"/>
</dbReference>
<dbReference type="OrthoDB" id="430300at2759"/>
<comment type="subcellular location">
    <subcellularLocation>
        <location evidence="1">Membrane</location>
        <topology evidence="1">Multi-pass membrane protein</topology>
    </subcellularLocation>
</comment>
<evidence type="ECO:0008006" key="9">
    <source>
        <dbReference type="Google" id="ProtNLM"/>
    </source>
</evidence>
<feature type="transmembrane region" description="Helical" evidence="5">
    <location>
        <begin position="262"/>
        <end position="287"/>
    </location>
</feature>
<evidence type="ECO:0000313" key="7">
    <source>
        <dbReference type="EMBL" id="OXU19988.1"/>
    </source>
</evidence>
<dbReference type="Pfam" id="PF07690">
    <property type="entry name" value="MFS_1"/>
    <property type="match status" value="1"/>
</dbReference>
<evidence type="ECO:0000256" key="2">
    <source>
        <dbReference type="ARBA" id="ARBA00022692"/>
    </source>
</evidence>
<reference evidence="7 8" key="1">
    <citation type="journal article" date="2017" name="Curr. Biol.">
        <title>The Evolution of Venom by Co-option of Single-Copy Genes.</title>
        <authorList>
            <person name="Martinson E.O."/>
            <person name="Mrinalini"/>
            <person name="Kelkar Y.D."/>
            <person name="Chang C.H."/>
            <person name="Werren J.H."/>
        </authorList>
    </citation>
    <scope>NUCLEOTIDE SEQUENCE [LARGE SCALE GENOMIC DNA]</scope>
    <source>
        <strain evidence="7 8">Alberta</strain>
        <tissue evidence="7">Whole body</tissue>
    </source>
</reference>
<dbReference type="InterPro" id="IPR011701">
    <property type="entry name" value="MFS"/>
</dbReference>